<proteinExistence type="predicted"/>
<gene>
    <name evidence="1" type="ORF">GCWU000325_00532</name>
</gene>
<name>C9LEA6_9BACT</name>
<keyword evidence="2" id="KW-1185">Reference proteome</keyword>
<dbReference type="HOGENOM" id="CLU_2719010_0_0_10"/>
<dbReference type="Proteomes" id="UP000003460">
    <property type="component" value="Unassembled WGS sequence"/>
</dbReference>
<dbReference type="EMBL" id="ACIJ02000013">
    <property type="protein sequence ID" value="EEX72589.1"/>
    <property type="molecule type" value="Genomic_DNA"/>
</dbReference>
<organism evidence="1 2">
    <name type="scientific">Alloprevotella tannerae ATCC 51259</name>
    <dbReference type="NCBI Taxonomy" id="626522"/>
    <lineage>
        <taxon>Bacteria</taxon>
        <taxon>Pseudomonadati</taxon>
        <taxon>Bacteroidota</taxon>
        <taxon>Bacteroidia</taxon>
        <taxon>Bacteroidales</taxon>
        <taxon>Prevotellaceae</taxon>
        <taxon>Alloprevotella</taxon>
    </lineage>
</organism>
<sequence>MAGQALERSDNPAIVRRKRQPLRVGLSKYPRIGLLSMDYIAFCRLDGNAYLCIRKGEERSWLNYSPIKSIPQ</sequence>
<accession>C9LEA6</accession>
<dbReference type="AlphaFoldDB" id="C9LEA6"/>
<reference evidence="1" key="1">
    <citation type="submission" date="2009-09" db="EMBL/GenBank/DDBJ databases">
        <authorList>
            <person name="Weinstock G."/>
            <person name="Sodergren E."/>
            <person name="Clifton S."/>
            <person name="Fulton L."/>
            <person name="Fulton B."/>
            <person name="Courtney L."/>
            <person name="Fronick C."/>
            <person name="Harrison M."/>
            <person name="Strong C."/>
            <person name="Farmer C."/>
            <person name="Delahaunty K."/>
            <person name="Markovic C."/>
            <person name="Hall O."/>
            <person name="Minx P."/>
            <person name="Tomlinson C."/>
            <person name="Mitreva M."/>
            <person name="Nelson J."/>
            <person name="Hou S."/>
            <person name="Wollam A."/>
            <person name="Pepin K.H."/>
            <person name="Johnson M."/>
            <person name="Bhonagiri V."/>
            <person name="Nash W.E."/>
            <person name="Warren W."/>
            <person name="Chinwalla A."/>
            <person name="Mardis E.R."/>
            <person name="Wilson R.K."/>
        </authorList>
    </citation>
    <scope>NUCLEOTIDE SEQUENCE [LARGE SCALE GENOMIC DNA]</scope>
    <source>
        <strain evidence="1">ATCC 51259</strain>
    </source>
</reference>
<evidence type="ECO:0000313" key="1">
    <source>
        <dbReference type="EMBL" id="EEX72589.1"/>
    </source>
</evidence>
<protein>
    <submittedName>
        <fullName evidence="1">Uncharacterized protein</fullName>
    </submittedName>
</protein>
<dbReference type="STRING" id="626522.GCWU000325_00532"/>
<comment type="caution">
    <text evidence="1">The sequence shown here is derived from an EMBL/GenBank/DDBJ whole genome shotgun (WGS) entry which is preliminary data.</text>
</comment>
<evidence type="ECO:0000313" key="2">
    <source>
        <dbReference type="Proteomes" id="UP000003460"/>
    </source>
</evidence>